<dbReference type="Pfam" id="PF00584">
    <property type="entry name" value="SecE"/>
    <property type="match status" value="1"/>
</dbReference>
<evidence type="ECO:0000256" key="2">
    <source>
        <dbReference type="ARBA" id="ARBA00022448"/>
    </source>
</evidence>
<reference evidence="11 12" key="1">
    <citation type="submission" date="2019-01" db="EMBL/GenBank/DDBJ databases">
        <authorList>
            <person name="Ruckert C."/>
            <person name="Busche T."/>
            <person name="Kalinowski J."/>
        </authorList>
    </citation>
    <scope>NUCLEOTIDE SEQUENCE [LARGE SCALE GENOMIC DNA]</scope>
    <source>
        <strain evidence="11 12">136/3</strain>
    </source>
</reference>
<feature type="compositionally biased region" description="Basic and acidic residues" evidence="10">
    <location>
        <begin position="32"/>
        <end position="45"/>
    </location>
</feature>
<evidence type="ECO:0000256" key="7">
    <source>
        <dbReference type="ARBA" id="ARBA00023010"/>
    </source>
</evidence>
<dbReference type="GO" id="GO:0008320">
    <property type="term" value="F:protein transmembrane transporter activity"/>
    <property type="evidence" value="ECO:0007669"/>
    <property type="project" value="UniProtKB-UniRule"/>
</dbReference>
<dbReference type="NCBIfam" id="NF005783">
    <property type="entry name" value="PRK07597.9-4"/>
    <property type="match status" value="1"/>
</dbReference>
<keyword evidence="4 9" id="KW-0812">Transmembrane</keyword>
<evidence type="ECO:0000313" key="11">
    <source>
        <dbReference type="EMBL" id="QAU53202.1"/>
    </source>
</evidence>
<evidence type="ECO:0000256" key="5">
    <source>
        <dbReference type="ARBA" id="ARBA00022927"/>
    </source>
</evidence>
<evidence type="ECO:0000256" key="1">
    <source>
        <dbReference type="ARBA" id="ARBA00004370"/>
    </source>
</evidence>
<evidence type="ECO:0000256" key="6">
    <source>
        <dbReference type="ARBA" id="ARBA00022989"/>
    </source>
</evidence>
<dbReference type="RefSeq" id="WP_128890530.1">
    <property type="nucleotide sequence ID" value="NZ_BMCX01000002.1"/>
</dbReference>
<sequence>MSEEQRQPTSAARPTGKRQLAGTSTVDASQAEAKKVAKREHDDRPGGSVVQFLPEVGKEMRKVIWPTTKQMVNYTIIVFAFLILMTALVAGVDFVAGLGVEKVLTR</sequence>
<dbReference type="KEGG" id="cpeg:CPELA_09735"/>
<evidence type="ECO:0000256" key="4">
    <source>
        <dbReference type="ARBA" id="ARBA00022692"/>
    </source>
</evidence>
<keyword evidence="5 9" id="KW-0653">Protein transport</keyword>
<keyword evidence="3 9" id="KW-1003">Cell membrane</keyword>
<feature type="transmembrane region" description="Helical" evidence="9">
    <location>
        <begin position="71"/>
        <end position="96"/>
    </location>
</feature>
<dbReference type="GO" id="GO:0065002">
    <property type="term" value="P:intracellular protein transmembrane transport"/>
    <property type="evidence" value="ECO:0007669"/>
    <property type="project" value="UniProtKB-UniRule"/>
</dbReference>
<dbReference type="HAMAP" id="MF_00422">
    <property type="entry name" value="SecE"/>
    <property type="match status" value="1"/>
</dbReference>
<dbReference type="Gene3D" id="1.20.5.1030">
    <property type="entry name" value="Preprotein translocase secy subunit"/>
    <property type="match status" value="1"/>
</dbReference>
<evidence type="ECO:0000256" key="9">
    <source>
        <dbReference type="HAMAP-Rule" id="MF_00422"/>
    </source>
</evidence>
<dbReference type="EMBL" id="CP035299">
    <property type="protein sequence ID" value="QAU53202.1"/>
    <property type="molecule type" value="Genomic_DNA"/>
</dbReference>
<keyword evidence="6 9" id="KW-1133">Transmembrane helix</keyword>
<proteinExistence type="inferred from homology"/>
<gene>
    <name evidence="9" type="primary">secE</name>
    <name evidence="11" type="ORF">CPELA_09735</name>
</gene>
<evidence type="ECO:0000313" key="12">
    <source>
        <dbReference type="Proteomes" id="UP000288929"/>
    </source>
</evidence>
<protein>
    <recommendedName>
        <fullName evidence="9">Protein translocase subunit SecE</fullName>
    </recommendedName>
</protein>
<dbReference type="GO" id="GO:0009306">
    <property type="term" value="P:protein secretion"/>
    <property type="evidence" value="ECO:0007669"/>
    <property type="project" value="UniProtKB-UniRule"/>
</dbReference>
<dbReference type="PANTHER" id="PTHR33910:SF1">
    <property type="entry name" value="PROTEIN TRANSLOCASE SUBUNIT SECE"/>
    <property type="match status" value="1"/>
</dbReference>
<dbReference type="InterPro" id="IPR005807">
    <property type="entry name" value="SecE_bac"/>
</dbReference>
<evidence type="ECO:0000256" key="8">
    <source>
        <dbReference type="ARBA" id="ARBA00023136"/>
    </source>
</evidence>
<comment type="similarity">
    <text evidence="9">Belongs to the SecE/SEC61-gamma family.</text>
</comment>
<evidence type="ECO:0000256" key="10">
    <source>
        <dbReference type="SAM" id="MobiDB-lite"/>
    </source>
</evidence>
<dbReference type="GO" id="GO:0005886">
    <property type="term" value="C:plasma membrane"/>
    <property type="evidence" value="ECO:0007669"/>
    <property type="project" value="UniProtKB-SubCell"/>
</dbReference>
<dbReference type="GO" id="GO:0006605">
    <property type="term" value="P:protein targeting"/>
    <property type="evidence" value="ECO:0007669"/>
    <property type="project" value="UniProtKB-UniRule"/>
</dbReference>
<dbReference type="AlphaFoldDB" id="A0A410WB73"/>
<dbReference type="GO" id="GO:0043952">
    <property type="term" value="P:protein transport by the Sec complex"/>
    <property type="evidence" value="ECO:0007669"/>
    <property type="project" value="UniProtKB-UniRule"/>
</dbReference>
<keyword evidence="2 9" id="KW-0813">Transport</keyword>
<dbReference type="OrthoDB" id="9805743at2"/>
<dbReference type="PANTHER" id="PTHR33910">
    <property type="entry name" value="PROTEIN TRANSLOCASE SUBUNIT SECE"/>
    <property type="match status" value="1"/>
</dbReference>
<dbReference type="InterPro" id="IPR038379">
    <property type="entry name" value="SecE_sf"/>
</dbReference>
<keyword evidence="7 9" id="KW-0811">Translocation</keyword>
<comment type="subunit">
    <text evidence="9">Component of the Sec protein translocase complex. Heterotrimer consisting of SecY, SecE and SecG subunits. The heterotrimers can form oligomers, although 1 heterotrimer is thought to be able to translocate proteins. Interacts with the ribosome. Interacts with SecDF, and other proteins may be involved. Interacts with SecA.</text>
</comment>
<keyword evidence="8 9" id="KW-0472">Membrane</keyword>
<evidence type="ECO:0000256" key="3">
    <source>
        <dbReference type="ARBA" id="ARBA00022475"/>
    </source>
</evidence>
<dbReference type="Proteomes" id="UP000288929">
    <property type="component" value="Chromosome"/>
</dbReference>
<feature type="region of interest" description="Disordered" evidence="10">
    <location>
        <begin position="1"/>
        <end position="50"/>
    </location>
</feature>
<accession>A0A410WB73</accession>
<dbReference type="NCBIfam" id="TIGR00964">
    <property type="entry name" value="secE_bact"/>
    <property type="match status" value="1"/>
</dbReference>
<comment type="subcellular location">
    <subcellularLocation>
        <location evidence="9">Cell membrane</location>
        <topology evidence="9">Single-pass membrane protein</topology>
    </subcellularLocation>
    <subcellularLocation>
        <location evidence="1">Membrane</location>
    </subcellularLocation>
</comment>
<comment type="function">
    <text evidence="9">Essential subunit of the Sec protein translocation channel SecYEG. Clamps together the 2 halves of SecY. May contact the channel plug during translocation.</text>
</comment>
<organism evidence="11 12">
    <name type="scientific">Corynebacterium pelargi</name>
    <dbReference type="NCBI Taxonomy" id="1471400"/>
    <lineage>
        <taxon>Bacteria</taxon>
        <taxon>Bacillati</taxon>
        <taxon>Actinomycetota</taxon>
        <taxon>Actinomycetes</taxon>
        <taxon>Mycobacteriales</taxon>
        <taxon>Corynebacteriaceae</taxon>
        <taxon>Corynebacterium</taxon>
    </lineage>
</organism>
<dbReference type="InterPro" id="IPR001901">
    <property type="entry name" value="Translocase_SecE/Sec61-g"/>
</dbReference>
<name>A0A410WB73_9CORY</name>
<keyword evidence="12" id="KW-1185">Reference proteome</keyword>